<comment type="caution">
    <text evidence="2">The sequence shown here is derived from an EMBL/GenBank/DDBJ whole genome shotgun (WGS) entry which is preliminary data.</text>
</comment>
<proteinExistence type="predicted"/>
<dbReference type="EMBL" id="JAYMYQ010000001">
    <property type="protein sequence ID" value="KAK7361592.1"/>
    <property type="molecule type" value="Genomic_DNA"/>
</dbReference>
<accession>A0AAN9R715</accession>
<dbReference type="AlphaFoldDB" id="A0AAN9R715"/>
<organism evidence="2 3">
    <name type="scientific">Canavalia gladiata</name>
    <name type="common">Sword bean</name>
    <name type="synonym">Dolichos gladiatus</name>
    <dbReference type="NCBI Taxonomy" id="3824"/>
    <lineage>
        <taxon>Eukaryota</taxon>
        <taxon>Viridiplantae</taxon>
        <taxon>Streptophyta</taxon>
        <taxon>Embryophyta</taxon>
        <taxon>Tracheophyta</taxon>
        <taxon>Spermatophyta</taxon>
        <taxon>Magnoliopsida</taxon>
        <taxon>eudicotyledons</taxon>
        <taxon>Gunneridae</taxon>
        <taxon>Pentapetalae</taxon>
        <taxon>rosids</taxon>
        <taxon>fabids</taxon>
        <taxon>Fabales</taxon>
        <taxon>Fabaceae</taxon>
        <taxon>Papilionoideae</taxon>
        <taxon>50 kb inversion clade</taxon>
        <taxon>NPAAA clade</taxon>
        <taxon>indigoferoid/millettioid clade</taxon>
        <taxon>Phaseoleae</taxon>
        <taxon>Canavalia</taxon>
    </lineage>
</organism>
<evidence type="ECO:0000313" key="3">
    <source>
        <dbReference type="Proteomes" id="UP001367508"/>
    </source>
</evidence>
<evidence type="ECO:0000313" key="2">
    <source>
        <dbReference type="EMBL" id="KAK7361592.1"/>
    </source>
</evidence>
<gene>
    <name evidence="2" type="ORF">VNO77_03662</name>
</gene>
<reference evidence="2 3" key="1">
    <citation type="submission" date="2024-01" db="EMBL/GenBank/DDBJ databases">
        <title>The genomes of 5 underutilized Papilionoideae crops provide insights into root nodulation and disease resistanc.</title>
        <authorList>
            <person name="Jiang F."/>
        </authorList>
    </citation>
    <scope>NUCLEOTIDE SEQUENCE [LARGE SCALE GENOMIC DNA]</scope>
    <source>
        <strain evidence="2">LVBAO_FW01</strain>
        <tissue evidence="2">Leaves</tissue>
    </source>
</reference>
<dbReference type="Proteomes" id="UP001367508">
    <property type="component" value="Unassembled WGS sequence"/>
</dbReference>
<keyword evidence="3" id="KW-1185">Reference proteome</keyword>
<evidence type="ECO:0000256" key="1">
    <source>
        <dbReference type="SAM" id="MobiDB-lite"/>
    </source>
</evidence>
<name>A0AAN9R715_CANGL</name>
<feature type="region of interest" description="Disordered" evidence="1">
    <location>
        <begin position="152"/>
        <end position="184"/>
    </location>
</feature>
<sequence length="184" mass="20567">MTILSSSKDAQVLWICRGFGSVRSASTLPLMFHHYEQGESRGAFDLERDPKFIIPLGSLRRPKGSPFSINRGVCLVSLHYGPVEPPALTLNDKYKKPSSYLDVSPRCHAMRLKSHAVPLHLIEAKSEDCELVRVLYDARKSAWPLSELQETSGWSDSHNMRPNMDVGTLSVSRSASLERDDTAQ</sequence>
<protein>
    <submittedName>
        <fullName evidence="2">Uncharacterized protein</fullName>
    </submittedName>
</protein>